<keyword evidence="3 9" id="KW-0812">Transmembrane</keyword>
<keyword evidence="5 12" id="KW-0067">ATP-binding</keyword>
<dbReference type="GO" id="GO:0005524">
    <property type="term" value="F:ATP binding"/>
    <property type="evidence" value="ECO:0007669"/>
    <property type="project" value="UniProtKB-KW"/>
</dbReference>
<evidence type="ECO:0000259" key="11">
    <source>
        <dbReference type="PROSITE" id="PS50929"/>
    </source>
</evidence>
<dbReference type="PROSITE" id="PS50893">
    <property type="entry name" value="ABC_TRANSPORTER_2"/>
    <property type="match status" value="1"/>
</dbReference>
<feature type="domain" description="ABC transporter" evidence="10">
    <location>
        <begin position="342"/>
        <end position="578"/>
    </location>
</feature>
<name>A0A662Z4G6_9STAP</name>
<dbReference type="SMART" id="SM00382">
    <property type="entry name" value="AAA"/>
    <property type="match status" value="1"/>
</dbReference>
<keyword evidence="7 9" id="KW-0472">Membrane</keyword>
<dbReference type="InterPro" id="IPR011527">
    <property type="entry name" value="ABC1_TM_dom"/>
</dbReference>
<comment type="function">
    <text evidence="8">May be involved in multidrug export. Transmembrane domains (TMD) form a pore in the cell membrane and the ATP-binding domain (NBD) is responsible for energy generation.</text>
</comment>
<dbReference type="InterPro" id="IPR017871">
    <property type="entry name" value="ABC_transporter-like_CS"/>
</dbReference>
<dbReference type="Proteomes" id="UP000243605">
    <property type="component" value="Unassembled WGS sequence"/>
</dbReference>
<reference evidence="12 13" key="1">
    <citation type="submission" date="2016-10" db="EMBL/GenBank/DDBJ databases">
        <authorList>
            <person name="Varghese N."/>
            <person name="Submissions S."/>
        </authorList>
    </citation>
    <scope>NUCLEOTIDE SEQUENCE [LARGE SCALE GENOMIC DNA]</scope>
    <source>
        <strain evidence="12 13">IBRC-M10081</strain>
    </source>
</reference>
<dbReference type="GO" id="GO:0016887">
    <property type="term" value="F:ATP hydrolysis activity"/>
    <property type="evidence" value="ECO:0007669"/>
    <property type="project" value="InterPro"/>
</dbReference>
<dbReference type="InterPro" id="IPR027417">
    <property type="entry name" value="P-loop_NTPase"/>
</dbReference>
<feature type="transmembrane region" description="Helical" evidence="9">
    <location>
        <begin position="30"/>
        <end position="56"/>
    </location>
</feature>
<dbReference type="Gene3D" id="1.20.1560.10">
    <property type="entry name" value="ABC transporter type 1, transmembrane domain"/>
    <property type="match status" value="1"/>
</dbReference>
<dbReference type="PANTHER" id="PTHR43394:SF1">
    <property type="entry name" value="ATP-BINDING CASSETTE SUB-FAMILY B MEMBER 10, MITOCHONDRIAL"/>
    <property type="match status" value="1"/>
</dbReference>
<dbReference type="Pfam" id="PF00005">
    <property type="entry name" value="ABC_tran"/>
    <property type="match status" value="1"/>
</dbReference>
<dbReference type="SUPFAM" id="SSF52540">
    <property type="entry name" value="P-loop containing nucleoside triphosphate hydrolases"/>
    <property type="match status" value="1"/>
</dbReference>
<feature type="domain" description="ABC transmembrane type-1" evidence="11">
    <location>
        <begin position="32"/>
        <end position="311"/>
    </location>
</feature>
<evidence type="ECO:0000256" key="5">
    <source>
        <dbReference type="ARBA" id="ARBA00022840"/>
    </source>
</evidence>
<feature type="transmembrane region" description="Helical" evidence="9">
    <location>
        <begin position="170"/>
        <end position="187"/>
    </location>
</feature>
<evidence type="ECO:0000256" key="1">
    <source>
        <dbReference type="ARBA" id="ARBA00004651"/>
    </source>
</evidence>
<feature type="transmembrane region" description="Helical" evidence="9">
    <location>
        <begin position="285"/>
        <end position="306"/>
    </location>
</feature>
<dbReference type="PANTHER" id="PTHR43394">
    <property type="entry name" value="ATP-DEPENDENT PERMEASE MDL1, MITOCHONDRIAL"/>
    <property type="match status" value="1"/>
</dbReference>
<keyword evidence="13" id="KW-1185">Reference proteome</keyword>
<dbReference type="SUPFAM" id="SSF90123">
    <property type="entry name" value="ABC transporter transmembrane region"/>
    <property type="match status" value="1"/>
</dbReference>
<proteinExistence type="inferred from homology"/>
<dbReference type="OrthoDB" id="9770415at2"/>
<dbReference type="InterPro" id="IPR003439">
    <property type="entry name" value="ABC_transporter-like_ATP-bd"/>
</dbReference>
<dbReference type="RefSeq" id="WP_091475694.1">
    <property type="nucleotide sequence ID" value="NZ_FOIT01000005.1"/>
</dbReference>
<dbReference type="EMBL" id="FOIT01000005">
    <property type="protein sequence ID" value="SEW11253.1"/>
    <property type="molecule type" value="Genomic_DNA"/>
</dbReference>
<dbReference type="CDD" id="cd18551">
    <property type="entry name" value="ABC_6TM_LmrA_like"/>
    <property type="match status" value="1"/>
</dbReference>
<protein>
    <submittedName>
        <fullName evidence="12">ATP-binding cassette, subfamily B, AbcA/BmrA</fullName>
    </submittedName>
</protein>
<feature type="transmembrane region" description="Helical" evidence="9">
    <location>
        <begin position="68"/>
        <end position="90"/>
    </location>
</feature>
<keyword evidence="6 9" id="KW-1133">Transmembrane helix</keyword>
<dbReference type="InterPro" id="IPR039421">
    <property type="entry name" value="Type_1_exporter"/>
</dbReference>
<evidence type="ECO:0000259" key="10">
    <source>
        <dbReference type="PROSITE" id="PS50893"/>
    </source>
</evidence>
<dbReference type="AlphaFoldDB" id="A0A662Z4G6"/>
<feature type="transmembrane region" description="Helical" evidence="9">
    <location>
        <begin position="250"/>
        <end position="273"/>
    </location>
</feature>
<dbReference type="InterPro" id="IPR036640">
    <property type="entry name" value="ABC1_TM_sf"/>
</dbReference>
<evidence type="ECO:0000256" key="4">
    <source>
        <dbReference type="ARBA" id="ARBA00022741"/>
    </source>
</evidence>
<gene>
    <name evidence="12" type="ORF">SAMN05192557_1664</name>
</gene>
<dbReference type="InterPro" id="IPR003593">
    <property type="entry name" value="AAA+_ATPase"/>
</dbReference>
<evidence type="ECO:0000256" key="8">
    <source>
        <dbReference type="ARBA" id="ARBA00025074"/>
    </source>
</evidence>
<feature type="transmembrane region" description="Helical" evidence="9">
    <location>
        <begin position="144"/>
        <end position="164"/>
    </location>
</feature>
<comment type="subcellular location">
    <subcellularLocation>
        <location evidence="1">Cell membrane</location>
        <topology evidence="1">Multi-pass membrane protein</topology>
    </subcellularLocation>
</comment>
<dbReference type="FunFam" id="3.40.50.300:FF:000218">
    <property type="entry name" value="Multidrug ABC transporter ATP-binding protein"/>
    <property type="match status" value="1"/>
</dbReference>
<evidence type="ECO:0000256" key="2">
    <source>
        <dbReference type="ARBA" id="ARBA00005417"/>
    </source>
</evidence>
<comment type="similarity">
    <text evidence="2">Belongs to the ABC transporter superfamily.</text>
</comment>
<evidence type="ECO:0000313" key="12">
    <source>
        <dbReference type="EMBL" id="SEW11253.1"/>
    </source>
</evidence>
<organism evidence="12 13">
    <name type="scientific">Aliicoccus persicus</name>
    <dbReference type="NCBI Taxonomy" id="930138"/>
    <lineage>
        <taxon>Bacteria</taxon>
        <taxon>Bacillati</taxon>
        <taxon>Bacillota</taxon>
        <taxon>Bacilli</taxon>
        <taxon>Bacillales</taxon>
        <taxon>Staphylococcaceae</taxon>
        <taxon>Aliicoccus</taxon>
    </lineage>
</organism>
<keyword evidence="4" id="KW-0547">Nucleotide-binding</keyword>
<dbReference type="GO" id="GO:0005886">
    <property type="term" value="C:plasma membrane"/>
    <property type="evidence" value="ECO:0007669"/>
    <property type="project" value="UniProtKB-SubCell"/>
</dbReference>
<dbReference type="PROSITE" id="PS50929">
    <property type="entry name" value="ABC_TM1F"/>
    <property type="match status" value="1"/>
</dbReference>
<dbReference type="Gene3D" id="3.40.50.300">
    <property type="entry name" value="P-loop containing nucleotide triphosphate hydrolases"/>
    <property type="match status" value="1"/>
</dbReference>
<dbReference type="Pfam" id="PF00664">
    <property type="entry name" value="ABC_membrane"/>
    <property type="match status" value="1"/>
</dbReference>
<accession>A0A662Z4G6</accession>
<evidence type="ECO:0000256" key="9">
    <source>
        <dbReference type="SAM" id="Phobius"/>
    </source>
</evidence>
<dbReference type="PROSITE" id="PS00211">
    <property type="entry name" value="ABC_TRANSPORTER_1"/>
    <property type="match status" value="1"/>
</dbReference>
<evidence type="ECO:0000313" key="13">
    <source>
        <dbReference type="Proteomes" id="UP000243605"/>
    </source>
</evidence>
<evidence type="ECO:0000256" key="3">
    <source>
        <dbReference type="ARBA" id="ARBA00022692"/>
    </source>
</evidence>
<dbReference type="GO" id="GO:0015421">
    <property type="term" value="F:ABC-type oligopeptide transporter activity"/>
    <property type="evidence" value="ECO:0007669"/>
    <property type="project" value="TreeGrafter"/>
</dbReference>
<evidence type="ECO:0000256" key="7">
    <source>
        <dbReference type="ARBA" id="ARBA00023136"/>
    </source>
</evidence>
<sequence>MEEKNMNEEKVASFSEFLSLIKSTNLNKGLFIFAVVLTLFGTVGGLIVPLLTQTFIDGFNTSMITTPILVAIILVFLGSAIIDGFAYYLLGRVGQTVIQGLREVIWDKFLKLPVSYFDQTKSGESVSRIVSDTSIIKDLITSHFPNLISGLLTIVGSIVILFILDWKMTLIMFIALPIGIAVVLPLGRRMGKVSKRLQDETATFTGNTQETLSEIRLMKSYTGEKYERVQGRKGIKELYKYGMKEVKIQALISPIMSTIMMTVIISVIGYGGIRVADGTLTIGTMVAFLLLLFQVMMPMTMFAMFFTEYNKALGATDRIIGILKLDDEMTKEVVPEIPFNTIQFHNVDFSYVEGTPVLHDVNITLNKNEKCAFVGPSGSGKSTIFALIERYYELDGGKITIDGVDVLDIPISMLRGNIGYVAQESAIISGTILDNITYGLDKDSYTMDDVNYAIERSYAKSFIDALEDGVHTEVGERGVKLSGGQRQRIGIARAFLKDPKILMLDEATASLDSQSERFVQEALDQLMQNRTVLIIAHRLSTVVNSDILYFLENGKITGRGTHQELMENHEMYRTFTEQQFGES</sequence>
<evidence type="ECO:0000256" key="6">
    <source>
        <dbReference type="ARBA" id="ARBA00022989"/>
    </source>
</evidence>